<comment type="caution">
    <text evidence="1">The sequence shown here is derived from an EMBL/GenBank/DDBJ whole genome shotgun (WGS) entry which is preliminary data.</text>
</comment>
<dbReference type="Proteomes" id="UP000198211">
    <property type="component" value="Unassembled WGS sequence"/>
</dbReference>
<evidence type="ECO:0000313" key="2">
    <source>
        <dbReference type="Proteomes" id="UP000198211"/>
    </source>
</evidence>
<protein>
    <submittedName>
        <fullName evidence="1">Secreted peptide</fullName>
    </submittedName>
</protein>
<accession>A0A225UD79</accession>
<name>A0A225UD79_9STRA</name>
<dbReference type="AlphaFoldDB" id="A0A225UD79"/>
<dbReference type="OrthoDB" id="129170at2759"/>
<dbReference type="EMBL" id="NBNE01021685">
    <property type="protein sequence ID" value="OWY90870.1"/>
    <property type="molecule type" value="Genomic_DNA"/>
</dbReference>
<keyword evidence="2" id="KW-1185">Reference proteome</keyword>
<proteinExistence type="predicted"/>
<organism evidence="1 2">
    <name type="scientific">Phytophthora megakarya</name>
    <dbReference type="NCBI Taxonomy" id="4795"/>
    <lineage>
        <taxon>Eukaryota</taxon>
        <taxon>Sar</taxon>
        <taxon>Stramenopiles</taxon>
        <taxon>Oomycota</taxon>
        <taxon>Peronosporomycetes</taxon>
        <taxon>Peronosporales</taxon>
        <taxon>Peronosporaceae</taxon>
        <taxon>Phytophthora</taxon>
    </lineage>
</organism>
<gene>
    <name evidence="1" type="ORF">PHMEG_00040805</name>
</gene>
<sequence>MDLLTDFGAASGLRINSTKTVILALHPEGRTQSFPLPDPLAYLPPAAHCRYLGIQASTTVRPATTVAHTWTRAVEQLEVRFRIAELKALTSDQRATIAGPVVLPKLLHIARHACPRPKWIRLLQRPIANFVWHGQFMMDKLHRPGFVNKDIMCLEKKAGGLAMTDLKAELLAFAASEVTRLALTAYADMRVVGDILYAHCTGKDVTELYITPGYRVDGIAGATYPALLWAAGQLMIRVAGLEPLPDPRWNSYRTCTPHSTRFFRRVPRIGWRGSFWWISPSFEGILTDFTE</sequence>
<evidence type="ECO:0000313" key="1">
    <source>
        <dbReference type="EMBL" id="OWY90870.1"/>
    </source>
</evidence>
<reference evidence="2" key="1">
    <citation type="submission" date="2017-03" db="EMBL/GenBank/DDBJ databases">
        <title>Phytopthora megakarya and P. palmivora, two closely related causual agents of cacao black pod achieved similar genome size and gene model numbers by different mechanisms.</title>
        <authorList>
            <person name="Ali S."/>
            <person name="Shao J."/>
            <person name="Larry D.J."/>
            <person name="Kronmiller B."/>
            <person name="Shen D."/>
            <person name="Strem M.D."/>
            <person name="Melnick R.L."/>
            <person name="Guiltinan M.J."/>
            <person name="Tyler B.M."/>
            <person name="Meinhardt L.W."/>
            <person name="Bailey B.A."/>
        </authorList>
    </citation>
    <scope>NUCLEOTIDE SEQUENCE [LARGE SCALE GENOMIC DNA]</scope>
    <source>
        <strain evidence="2">zdho120</strain>
    </source>
</reference>